<dbReference type="InterPro" id="IPR001633">
    <property type="entry name" value="EAL_dom"/>
</dbReference>
<dbReference type="CDD" id="cd01948">
    <property type="entry name" value="EAL"/>
    <property type="match status" value="1"/>
</dbReference>
<organism evidence="4 5">
    <name type="scientific">Saccharothrix tamanrassetensis</name>
    <dbReference type="NCBI Taxonomy" id="1051531"/>
    <lineage>
        <taxon>Bacteria</taxon>
        <taxon>Bacillati</taxon>
        <taxon>Actinomycetota</taxon>
        <taxon>Actinomycetes</taxon>
        <taxon>Pseudonocardiales</taxon>
        <taxon>Pseudonocardiaceae</taxon>
        <taxon>Saccharothrix</taxon>
    </lineage>
</organism>
<dbReference type="PANTHER" id="PTHR44757:SF2">
    <property type="entry name" value="BIOFILM ARCHITECTURE MAINTENANCE PROTEIN MBAA"/>
    <property type="match status" value="1"/>
</dbReference>
<dbReference type="Pfam" id="PF00563">
    <property type="entry name" value="EAL"/>
    <property type="match status" value="1"/>
</dbReference>
<sequence length="647" mass="70490">MLARKWAYLLSGEIVVAHTRDALEDMLREHLDGICDALHREPFEQEPLALIGGELDALGLVGEAGLRCTTDVLGPGLLALPEFQPADRNAGRIVLGVGALAAGFLAANRRSVLEQQESLQLSMLKAVRDAKWRLQESEARFDEVVTSSQSGVLIVDLVHPDAVAALREAMKQLLDGGQERIRQSQRLLRKDGDVARISLTTSLLRHADGRPAHFVTVVEDGTELMLLQGELNRQALHDVLTGLPNRQYFGTYLETALRRADPEHGVTLFHLDLDAFGMVCNSLGSRVGERLLVHVAQRLKNVMARERAMIARFEGDEFGILVENTASTPDIARIVAAINDELAEPTFVDDDGLALSASIGVVLRPPRDMEPTELLRAADQALRRAKTGRRGQWELFHPKQDEADRRAQALAVRMPGAWELGEIGVRYRPVSGFGGGVVGVEALLHWDRQDPLGHDECVELAEQTGLVLPLGEWLLRVAGGQARWWRQRDRIEAPLVVGLTAVQSGDADLVSRVVRVLDDTGLRPDRLSVGMPVGVLSVAEAVDNLTVLADMGVRTALHDFGLGPDDLAALEDLPARSVRVARRLVDHRASYVHALVSAVRASGVTIVVDGVRTAEQADWWRTAGADAGSGDFFGAACTPAEVVAFFR</sequence>
<dbReference type="InterPro" id="IPR029787">
    <property type="entry name" value="Nucleotide_cyclase"/>
</dbReference>
<keyword evidence="5" id="KW-1185">Reference proteome</keyword>
<dbReference type="InterPro" id="IPR043128">
    <property type="entry name" value="Rev_trsase/Diguanyl_cyclase"/>
</dbReference>
<evidence type="ECO:0000313" key="4">
    <source>
        <dbReference type="EMBL" id="MBB5960389.1"/>
    </source>
</evidence>
<dbReference type="InterPro" id="IPR013655">
    <property type="entry name" value="PAS_fold_3"/>
</dbReference>
<evidence type="ECO:0000259" key="2">
    <source>
        <dbReference type="PROSITE" id="PS50883"/>
    </source>
</evidence>
<dbReference type="InterPro" id="IPR035965">
    <property type="entry name" value="PAS-like_dom_sf"/>
</dbReference>
<dbReference type="InterPro" id="IPR052155">
    <property type="entry name" value="Biofilm_reg_signaling"/>
</dbReference>
<evidence type="ECO:0000313" key="5">
    <source>
        <dbReference type="Proteomes" id="UP000547510"/>
    </source>
</evidence>
<dbReference type="SMART" id="SM00267">
    <property type="entry name" value="GGDEF"/>
    <property type="match status" value="1"/>
</dbReference>
<dbReference type="PANTHER" id="PTHR44757">
    <property type="entry name" value="DIGUANYLATE CYCLASE DGCP"/>
    <property type="match status" value="1"/>
</dbReference>
<dbReference type="Pfam" id="PF08447">
    <property type="entry name" value="PAS_3"/>
    <property type="match status" value="1"/>
</dbReference>
<dbReference type="PROSITE" id="PS50883">
    <property type="entry name" value="EAL"/>
    <property type="match status" value="1"/>
</dbReference>
<dbReference type="AlphaFoldDB" id="A0A841CSW5"/>
<evidence type="ECO:0000259" key="3">
    <source>
        <dbReference type="PROSITE" id="PS50887"/>
    </source>
</evidence>
<feature type="domain" description="GGDEF" evidence="3">
    <location>
        <begin position="264"/>
        <end position="398"/>
    </location>
</feature>
<dbReference type="PROSITE" id="PS50113">
    <property type="entry name" value="PAC"/>
    <property type="match status" value="1"/>
</dbReference>
<dbReference type="NCBIfam" id="TIGR00254">
    <property type="entry name" value="GGDEF"/>
    <property type="match status" value="1"/>
</dbReference>
<dbReference type="Gene3D" id="3.20.20.450">
    <property type="entry name" value="EAL domain"/>
    <property type="match status" value="1"/>
</dbReference>
<dbReference type="SUPFAM" id="SSF55785">
    <property type="entry name" value="PYP-like sensor domain (PAS domain)"/>
    <property type="match status" value="1"/>
</dbReference>
<dbReference type="Gene3D" id="3.30.450.20">
    <property type="entry name" value="PAS domain"/>
    <property type="match status" value="1"/>
</dbReference>
<dbReference type="CDD" id="cd00130">
    <property type="entry name" value="PAS"/>
    <property type="match status" value="1"/>
</dbReference>
<dbReference type="EMBL" id="JACHJN010000015">
    <property type="protein sequence ID" value="MBB5960389.1"/>
    <property type="molecule type" value="Genomic_DNA"/>
</dbReference>
<reference evidence="4 5" key="1">
    <citation type="submission" date="2020-08" db="EMBL/GenBank/DDBJ databases">
        <title>Genomic Encyclopedia of Type Strains, Phase III (KMG-III): the genomes of soil and plant-associated and newly described type strains.</title>
        <authorList>
            <person name="Whitman W."/>
        </authorList>
    </citation>
    <scope>NUCLEOTIDE SEQUENCE [LARGE SCALE GENOMIC DNA]</scope>
    <source>
        <strain evidence="4 5">CECT 8640</strain>
    </source>
</reference>
<name>A0A841CSW5_9PSEU</name>
<dbReference type="InterPro" id="IPR000014">
    <property type="entry name" value="PAS"/>
</dbReference>
<feature type="domain" description="EAL" evidence="2">
    <location>
        <begin position="407"/>
        <end position="647"/>
    </location>
</feature>
<dbReference type="RefSeq" id="WP_246441151.1">
    <property type="nucleotide sequence ID" value="NZ_JACHJN010000015.1"/>
</dbReference>
<dbReference type="Proteomes" id="UP000547510">
    <property type="component" value="Unassembled WGS sequence"/>
</dbReference>
<feature type="domain" description="PAC" evidence="1">
    <location>
        <begin position="181"/>
        <end position="233"/>
    </location>
</feature>
<dbReference type="Pfam" id="PF00990">
    <property type="entry name" value="GGDEF"/>
    <property type="match status" value="1"/>
</dbReference>
<proteinExistence type="predicted"/>
<dbReference type="InterPro" id="IPR000700">
    <property type="entry name" value="PAS-assoc_C"/>
</dbReference>
<dbReference type="SUPFAM" id="SSF141868">
    <property type="entry name" value="EAL domain-like"/>
    <property type="match status" value="1"/>
</dbReference>
<dbReference type="NCBIfam" id="TIGR00229">
    <property type="entry name" value="sensory_box"/>
    <property type="match status" value="1"/>
</dbReference>
<accession>A0A841CSW5</accession>
<dbReference type="InterPro" id="IPR000160">
    <property type="entry name" value="GGDEF_dom"/>
</dbReference>
<dbReference type="InterPro" id="IPR035919">
    <property type="entry name" value="EAL_sf"/>
</dbReference>
<dbReference type="SMART" id="SM00052">
    <property type="entry name" value="EAL"/>
    <property type="match status" value="1"/>
</dbReference>
<dbReference type="SUPFAM" id="SSF55073">
    <property type="entry name" value="Nucleotide cyclase"/>
    <property type="match status" value="1"/>
</dbReference>
<dbReference type="Gene3D" id="3.30.70.270">
    <property type="match status" value="1"/>
</dbReference>
<protein>
    <submittedName>
        <fullName evidence="4">Diguanylate cyclase (GGDEF)-like protein</fullName>
    </submittedName>
</protein>
<comment type="caution">
    <text evidence="4">The sequence shown here is derived from an EMBL/GenBank/DDBJ whole genome shotgun (WGS) entry which is preliminary data.</text>
</comment>
<gene>
    <name evidence="4" type="ORF">FHS29_007012</name>
</gene>
<dbReference type="CDD" id="cd01949">
    <property type="entry name" value="GGDEF"/>
    <property type="match status" value="1"/>
</dbReference>
<evidence type="ECO:0000259" key="1">
    <source>
        <dbReference type="PROSITE" id="PS50113"/>
    </source>
</evidence>
<dbReference type="PROSITE" id="PS50887">
    <property type="entry name" value="GGDEF"/>
    <property type="match status" value="1"/>
</dbReference>